<dbReference type="GO" id="GO:0019350">
    <property type="term" value="P:teichoic acid biosynthetic process"/>
    <property type="evidence" value="ECO:0007669"/>
    <property type="project" value="UniProtKB-KW"/>
</dbReference>
<evidence type="ECO:0000256" key="1">
    <source>
        <dbReference type="ARBA" id="ARBA00004202"/>
    </source>
</evidence>
<evidence type="ECO:0000256" key="4">
    <source>
        <dbReference type="ARBA" id="ARBA00022679"/>
    </source>
</evidence>
<comment type="caution">
    <text evidence="7">The sequence shown here is derived from an EMBL/GenBank/DDBJ whole genome shotgun (WGS) entry which is preliminary data.</text>
</comment>
<comment type="subcellular location">
    <subcellularLocation>
        <location evidence="1">Cell membrane</location>
        <topology evidence="1">Peripheral membrane protein</topology>
    </subcellularLocation>
</comment>
<evidence type="ECO:0000256" key="6">
    <source>
        <dbReference type="ARBA" id="ARBA00023136"/>
    </source>
</evidence>
<dbReference type="Proteomes" id="UP000247922">
    <property type="component" value="Unassembled WGS sequence"/>
</dbReference>
<evidence type="ECO:0000256" key="3">
    <source>
        <dbReference type="ARBA" id="ARBA00022475"/>
    </source>
</evidence>
<dbReference type="GO" id="GO:0005886">
    <property type="term" value="C:plasma membrane"/>
    <property type="evidence" value="ECO:0007669"/>
    <property type="project" value="UniProtKB-SubCell"/>
</dbReference>
<evidence type="ECO:0000313" key="7">
    <source>
        <dbReference type="EMBL" id="PXW92030.1"/>
    </source>
</evidence>
<dbReference type="InterPro" id="IPR051612">
    <property type="entry name" value="Teichoic_Acid_Biosynth"/>
</dbReference>
<dbReference type="InterPro" id="IPR043149">
    <property type="entry name" value="TagF_N"/>
</dbReference>
<evidence type="ECO:0000313" key="8">
    <source>
        <dbReference type="Proteomes" id="UP000247922"/>
    </source>
</evidence>
<evidence type="ECO:0000256" key="2">
    <source>
        <dbReference type="ARBA" id="ARBA00010488"/>
    </source>
</evidence>
<evidence type="ECO:0000256" key="5">
    <source>
        <dbReference type="ARBA" id="ARBA00022944"/>
    </source>
</evidence>
<dbReference type="InterPro" id="IPR007554">
    <property type="entry name" value="Glycerophosphate_synth"/>
</dbReference>
<organism evidence="7 8">
    <name type="scientific">Streptohalobacillus salinus</name>
    <dbReference type="NCBI Taxonomy" id="621096"/>
    <lineage>
        <taxon>Bacteria</taxon>
        <taxon>Bacillati</taxon>
        <taxon>Bacillota</taxon>
        <taxon>Bacilli</taxon>
        <taxon>Bacillales</taxon>
        <taxon>Bacillaceae</taxon>
        <taxon>Streptohalobacillus</taxon>
    </lineage>
</organism>
<dbReference type="PANTHER" id="PTHR37316">
    <property type="entry name" value="TEICHOIC ACID GLYCEROL-PHOSPHATE PRIMASE"/>
    <property type="match status" value="1"/>
</dbReference>
<dbReference type="Gene3D" id="3.40.50.11820">
    <property type="match status" value="1"/>
</dbReference>
<name>A0A2V3WFM0_9BACI</name>
<proteinExistence type="inferred from homology"/>
<dbReference type="PANTHER" id="PTHR37316:SF3">
    <property type="entry name" value="TEICHOIC ACID GLYCEROL-PHOSPHATE TRANSFERASE"/>
    <property type="match status" value="1"/>
</dbReference>
<dbReference type="AlphaFoldDB" id="A0A2V3WFM0"/>
<dbReference type="GO" id="GO:0047355">
    <property type="term" value="F:CDP-glycerol glycerophosphotransferase activity"/>
    <property type="evidence" value="ECO:0007669"/>
    <property type="project" value="InterPro"/>
</dbReference>
<sequence length="393" mass="46508">MNISSMAKKIYFIMLKNIYRIFVNIPKNSKLIVFESFLGKQYSDSPRAIYEYIKENHPALKTYWVVDPRYKNNFADCNLRTVYKFSPKWLLIMLRSKYWVFNTRIPLWVKRGKGTVYLQTWHGTPLKKLGLDIKEVHMPGTTTESYHKNFSLASKKWTYLISANKFSSEIFKRAFDFDGEMIEVGYPRNDKLIKDNTLEKINSIKNSLSIDRSKKVILYAPTWRDNAFHKKGSYKFQLELDLKHLEKEFGEDYIIIMRLHYLISDSTDFSQYSYIRDCSHYDDISDLYLISDVLITDYSSVFFDYALLKRPILFFAYDLEEYRDKLRGFYLDFPEKAPGSVVKSTEQLVVELRKLEKMNFQVSHKHLNFLEEIGTFDDGASTMNVVNIMLDTN</sequence>
<protein>
    <submittedName>
        <fullName evidence="7">CDP-glycerol glycerophosphotransferase</fullName>
    </submittedName>
</protein>
<dbReference type="SUPFAM" id="SSF53756">
    <property type="entry name" value="UDP-Glycosyltransferase/glycogen phosphorylase"/>
    <property type="match status" value="1"/>
</dbReference>
<comment type="similarity">
    <text evidence="2">Belongs to the CDP-glycerol glycerophosphotransferase family.</text>
</comment>
<gene>
    <name evidence="7" type="ORF">DES38_10345</name>
</gene>
<dbReference type="InterPro" id="IPR043148">
    <property type="entry name" value="TagF_C"/>
</dbReference>
<keyword evidence="6" id="KW-0472">Membrane</keyword>
<reference evidence="7 8" key="1">
    <citation type="submission" date="2018-05" db="EMBL/GenBank/DDBJ databases">
        <title>Genomic Encyclopedia of Type Strains, Phase IV (KMG-IV): sequencing the most valuable type-strain genomes for metagenomic binning, comparative biology and taxonomic classification.</title>
        <authorList>
            <person name="Goeker M."/>
        </authorList>
    </citation>
    <scope>NUCLEOTIDE SEQUENCE [LARGE SCALE GENOMIC DNA]</scope>
    <source>
        <strain evidence="7 8">DSM 22440</strain>
    </source>
</reference>
<keyword evidence="8" id="KW-1185">Reference proteome</keyword>
<keyword evidence="3" id="KW-1003">Cell membrane</keyword>
<keyword evidence="5" id="KW-0777">Teichoic acid biosynthesis</keyword>
<dbReference type="Gene3D" id="3.40.50.12580">
    <property type="match status" value="1"/>
</dbReference>
<keyword evidence="4 7" id="KW-0808">Transferase</keyword>
<dbReference type="EMBL" id="QJJR01000003">
    <property type="protein sequence ID" value="PXW92030.1"/>
    <property type="molecule type" value="Genomic_DNA"/>
</dbReference>
<accession>A0A2V3WFM0</accession>
<dbReference type="Pfam" id="PF04464">
    <property type="entry name" value="Glyphos_transf"/>
    <property type="match status" value="1"/>
</dbReference>